<organism evidence="1 3">
    <name type="scientific">Nesterenkonia jeotgali</name>
    <dbReference type="NCBI Taxonomy" id="317018"/>
    <lineage>
        <taxon>Bacteria</taxon>
        <taxon>Bacillati</taxon>
        <taxon>Actinomycetota</taxon>
        <taxon>Actinomycetes</taxon>
        <taxon>Micrococcales</taxon>
        <taxon>Micrococcaceae</taxon>
        <taxon>Nesterenkonia</taxon>
    </lineage>
</organism>
<evidence type="ECO:0000313" key="1">
    <source>
        <dbReference type="EMBL" id="KUG58062.1"/>
    </source>
</evidence>
<gene>
    <name evidence="1" type="ORF">AVL63_06160</name>
    <name evidence="2" type="ORF">HNR24_000781</name>
</gene>
<dbReference type="STRING" id="317018.AVL63_06160"/>
<dbReference type="EMBL" id="JACJIH010000001">
    <property type="protein sequence ID" value="MBA8920848.1"/>
    <property type="molecule type" value="Genomic_DNA"/>
</dbReference>
<reference evidence="3" key="2">
    <citation type="submission" date="2015-12" db="EMBL/GenBank/DDBJ databases">
        <authorList>
            <person name="Nair G.R."/>
            <person name="Kaur G."/>
            <person name="Mayilraj S."/>
        </authorList>
    </citation>
    <scope>NUCLEOTIDE SEQUENCE [LARGE SCALE GENOMIC DNA]</scope>
    <source>
        <strain evidence="3">CD08_7</strain>
    </source>
</reference>
<accession>A0A0W8IDP7</accession>
<dbReference type="InterPro" id="IPR032710">
    <property type="entry name" value="NTF2-like_dom_sf"/>
</dbReference>
<dbReference type="EC" id="3.1.26.4" evidence="2"/>
<comment type="caution">
    <text evidence="1">The sequence shown here is derived from an EMBL/GenBank/DDBJ whole genome shotgun (WGS) entry which is preliminary data.</text>
</comment>
<protein>
    <submittedName>
        <fullName evidence="2">Ribonuclease HI</fullName>
        <ecNumber evidence="2">3.1.26.4</ecNumber>
    </submittedName>
</protein>
<proteinExistence type="predicted"/>
<evidence type="ECO:0000313" key="3">
    <source>
        <dbReference type="Proteomes" id="UP000054023"/>
    </source>
</evidence>
<dbReference type="GO" id="GO:0004523">
    <property type="term" value="F:RNA-DNA hybrid ribonuclease activity"/>
    <property type="evidence" value="ECO:0007669"/>
    <property type="project" value="UniProtKB-EC"/>
</dbReference>
<dbReference type="SUPFAM" id="SSF54427">
    <property type="entry name" value="NTF2-like"/>
    <property type="match status" value="1"/>
</dbReference>
<dbReference type="OrthoDB" id="7845843at2"/>
<dbReference type="EMBL" id="LQBM01000004">
    <property type="protein sequence ID" value="KUG58062.1"/>
    <property type="molecule type" value="Genomic_DNA"/>
</dbReference>
<dbReference type="AlphaFoldDB" id="A0A0W8IDP7"/>
<reference evidence="2 4" key="3">
    <citation type="submission" date="2020-08" db="EMBL/GenBank/DDBJ databases">
        <title>Sequencing the genomes of 1000 actinobacteria strains.</title>
        <authorList>
            <person name="Klenk H.-P."/>
        </authorList>
    </citation>
    <scope>NUCLEOTIDE SEQUENCE [LARGE SCALE GENOMIC DNA]</scope>
    <source>
        <strain evidence="2 4">DSM 19081</strain>
    </source>
</reference>
<evidence type="ECO:0000313" key="4">
    <source>
        <dbReference type="Proteomes" id="UP000546252"/>
    </source>
</evidence>
<reference evidence="1" key="1">
    <citation type="submission" date="2015-12" db="EMBL/GenBank/DDBJ databases">
        <authorList>
            <person name="Shamseldin A."/>
            <person name="Moawad H."/>
            <person name="Abd El-Rahim W.M."/>
            <person name="Sadowsky M.J."/>
        </authorList>
    </citation>
    <scope>NUCLEOTIDE SEQUENCE [LARGE SCALE GENOMIC DNA]</scope>
    <source>
        <strain evidence="1">CD08_7</strain>
    </source>
</reference>
<evidence type="ECO:0000313" key="2">
    <source>
        <dbReference type="EMBL" id="MBA8920848.1"/>
    </source>
</evidence>
<keyword evidence="2" id="KW-0378">Hydrolase</keyword>
<sequence>MWEPDSQAFAPVKAAELALLSSAVRQDDDELSRLLSTDFSEIGRWGRRWTAAELAESLRREAPREVPQTSEWLFNRLSPELVLVNYRIHGSPDDSRHTSLWEVPDLVLRFHQGTFISES</sequence>
<dbReference type="RefSeq" id="WP_058889294.1">
    <property type="nucleotide sequence ID" value="NZ_BAAAKT010000002.1"/>
</dbReference>
<dbReference type="Proteomes" id="UP000546252">
    <property type="component" value="Unassembled WGS sequence"/>
</dbReference>
<keyword evidence="3" id="KW-1185">Reference proteome</keyword>
<name>A0A0W8IDP7_9MICC</name>
<dbReference type="Proteomes" id="UP000054023">
    <property type="component" value="Unassembled WGS sequence"/>
</dbReference>